<dbReference type="InterPro" id="IPR001357">
    <property type="entry name" value="BRCT_dom"/>
</dbReference>
<dbReference type="InterPro" id="IPR036420">
    <property type="entry name" value="BRCT_dom_sf"/>
</dbReference>
<evidence type="ECO:0000313" key="2">
    <source>
        <dbReference type="EMBL" id="CCC50602.1"/>
    </source>
</evidence>
<dbReference type="OMA" id="YERSEKC"/>
<dbReference type="CDD" id="cd17724">
    <property type="entry name" value="BRCT_p53bp1_rpt2"/>
    <property type="match status" value="1"/>
</dbReference>
<gene>
    <name evidence="2" type="ORF">TVY486_0904230</name>
</gene>
<dbReference type="InterPro" id="IPR047250">
    <property type="entry name" value="BRCT_p53bp1-like_rpt2"/>
</dbReference>
<dbReference type="SUPFAM" id="SSF52113">
    <property type="entry name" value="BRCT domain"/>
    <property type="match status" value="2"/>
</dbReference>
<feature type="domain" description="BRCT" evidence="1">
    <location>
        <begin position="267"/>
        <end position="363"/>
    </location>
</feature>
<dbReference type="AlphaFoldDB" id="G0U2U8"/>
<accession>G0U2U8</accession>
<dbReference type="Gene3D" id="3.40.50.10190">
    <property type="entry name" value="BRCT domain"/>
    <property type="match status" value="1"/>
</dbReference>
<name>G0U2U8_TRYVY</name>
<dbReference type="Gene3D" id="2.30.30.380">
    <property type="entry name" value="Zn-finger domain of Sec23/24"/>
    <property type="match status" value="1"/>
</dbReference>
<organism evidence="2">
    <name type="scientific">Trypanosoma vivax (strain Y486)</name>
    <dbReference type="NCBI Taxonomy" id="1055687"/>
    <lineage>
        <taxon>Eukaryota</taxon>
        <taxon>Discoba</taxon>
        <taxon>Euglenozoa</taxon>
        <taxon>Kinetoplastea</taxon>
        <taxon>Metakinetoplastina</taxon>
        <taxon>Trypanosomatida</taxon>
        <taxon>Trypanosomatidae</taxon>
        <taxon>Trypanosoma</taxon>
        <taxon>Duttonella</taxon>
    </lineage>
</organism>
<reference evidence="2" key="1">
    <citation type="journal article" date="2012" name="Proc. Natl. Acad. Sci. U.S.A.">
        <title>Antigenic diversity is generated by distinct evolutionary mechanisms in African trypanosome species.</title>
        <authorList>
            <person name="Jackson A.P."/>
            <person name="Berry A."/>
            <person name="Aslett M."/>
            <person name="Allison H.C."/>
            <person name="Burton P."/>
            <person name="Vavrova-Anderson J."/>
            <person name="Brown R."/>
            <person name="Browne H."/>
            <person name="Corton N."/>
            <person name="Hauser H."/>
            <person name="Gamble J."/>
            <person name="Gilderthorp R."/>
            <person name="Marcello L."/>
            <person name="McQuillan J."/>
            <person name="Otto T.D."/>
            <person name="Quail M.A."/>
            <person name="Sanders M.J."/>
            <person name="van Tonder A."/>
            <person name="Ginger M.L."/>
            <person name="Field M.C."/>
            <person name="Barry J.D."/>
            <person name="Hertz-Fowler C."/>
            <person name="Berriman M."/>
        </authorList>
    </citation>
    <scope>NUCLEOTIDE SEQUENCE</scope>
    <source>
        <strain evidence="2">Y486</strain>
    </source>
</reference>
<evidence type="ECO:0000259" key="1">
    <source>
        <dbReference type="PROSITE" id="PS50172"/>
    </source>
</evidence>
<sequence>MAATDSLDLLQAASSWTCPSCTLEVPREVGSCQMCNYARPMDRRGVPQIFTGFRMHFNGIIPRSLKHPSHSVEWRMAERHGATCAADLDLNSVNMLVYRPGYERSEKVRKCVDGHSNIVVVPVTWMLDCLLQSRQINPSTYALTAIPVVSQPTVRGPDLPHYQHPYFFMNVMEYSLSSVFAEEVGKGKASDPMQRAAAASVGMEMPPDVRIQEAQYTNVRVFDAVCNIISGKGTDKAGEELFDEDREERSLKATIEILKCEQRNSRLNNGLFRGMNFLLAPTLEANASISKALTACGANVMTATPDTLTNLLRTSVTHVLYSDKDLQSPLVAKAAEVRKEIRGLTVANLSWAEDCLMMGEAIPAYGQYCIA</sequence>
<dbReference type="EMBL" id="HE573025">
    <property type="protein sequence ID" value="CCC50602.1"/>
    <property type="molecule type" value="Genomic_DNA"/>
</dbReference>
<feature type="domain" description="BRCT" evidence="1">
    <location>
        <begin position="45"/>
        <end position="143"/>
    </location>
</feature>
<protein>
    <recommendedName>
        <fullName evidence="1">BRCT domain-containing protein</fullName>
    </recommendedName>
</protein>
<dbReference type="PROSITE" id="PS50172">
    <property type="entry name" value="BRCT"/>
    <property type="match status" value="2"/>
</dbReference>
<proteinExistence type="predicted"/>